<dbReference type="OrthoDB" id="14970at2759"/>
<evidence type="ECO:0000256" key="8">
    <source>
        <dbReference type="ARBA" id="ARBA00023235"/>
    </source>
</evidence>
<comment type="similarity">
    <text evidence="3">Belongs to the enoyl-CoA hydratase/isomerase family.</text>
</comment>
<evidence type="ECO:0000256" key="5">
    <source>
        <dbReference type="ARBA" id="ARBA00022990"/>
    </source>
</evidence>
<evidence type="ECO:0000256" key="10">
    <source>
        <dbReference type="ARBA" id="ARBA00052809"/>
    </source>
</evidence>
<dbReference type="GO" id="GO:0005777">
    <property type="term" value="C:peroxisome"/>
    <property type="evidence" value="ECO:0007669"/>
    <property type="project" value="UniProtKB-SubCell"/>
</dbReference>
<dbReference type="GO" id="GO:0006631">
    <property type="term" value="P:fatty acid metabolic process"/>
    <property type="evidence" value="ECO:0007669"/>
    <property type="project" value="UniProtKB-KW"/>
</dbReference>
<comment type="subcellular location">
    <subcellularLocation>
        <location evidence="1">Peroxisome</location>
    </subcellularLocation>
</comment>
<evidence type="ECO:0000313" key="14">
    <source>
        <dbReference type="Proteomes" id="UP001152747"/>
    </source>
</evidence>
<evidence type="ECO:0000256" key="12">
    <source>
        <dbReference type="ARBA" id="ARBA00071021"/>
    </source>
</evidence>
<dbReference type="EMBL" id="CANHGI010000002">
    <property type="protein sequence ID" value="CAI5441907.1"/>
    <property type="molecule type" value="Genomic_DNA"/>
</dbReference>
<dbReference type="SUPFAM" id="SSF52096">
    <property type="entry name" value="ClpP/crotonase"/>
    <property type="match status" value="1"/>
</dbReference>
<dbReference type="CDD" id="cd06558">
    <property type="entry name" value="crotonase-like"/>
    <property type="match status" value="1"/>
</dbReference>
<dbReference type="InterPro" id="IPR001753">
    <property type="entry name" value="Enoyl-CoA_hydra/iso"/>
</dbReference>
<evidence type="ECO:0000256" key="1">
    <source>
        <dbReference type="ARBA" id="ARBA00004275"/>
    </source>
</evidence>
<evidence type="ECO:0000256" key="3">
    <source>
        <dbReference type="ARBA" id="ARBA00005254"/>
    </source>
</evidence>
<evidence type="ECO:0000256" key="6">
    <source>
        <dbReference type="ARBA" id="ARBA00023098"/>
    </source>
</evidence>
<dbReference type="InterPro" id="IPR014748">
    <property type="entry name" value="Enoyl-CoA_hydra_C"/>
</dbReference>
<evidence type="ECO:0000256" key="11">
    <source>
        <dbReference type="ARBA" id="ARBA00055786"/>
    </source>
</evidence>
<keyword evidence="8" id="KW-0413">Isomerase</keyword>
<comment type="catalytic activity">
    <reaction evidence="10">
        <text>(3E,5Z,8Z,11Z,14Z)-eicosapentaenoyl-CoA = (2E,4E,8Z,11Z,14Z)-eicosapentaenoyl-CoA</text>
        <dbReference type="Rhea" id="RHEA:45224"/>
        <dbReference type="ChEBI" id="CHEBI:85090"/>
        <dbReference type="ChEBI" id="CHEBI:85091"/>
    </reaction>
</comment>
<dbReference type="Pfam" id="PF00378">
    <property type="entry name" value="ECH_1"/>
    <property type="match status" value="1"/>
</dbReference>
<dbReference type="AlphaFoldDB" id="A0A9P1MW58"/>
<dbReference type="Gene3D" id="1.10.12.10">
    <property type="entry name" value="Lyase 2-enoyl-coa Hydratase, Chain A, domain 2"/>
    <property type="match status" value="1"/>
</dbReference>
<evidence type="ECO:0000256" key="4">
    <source>
        <dbReference type="ARBA" id="ARBA00022832"/>
    </source>
</evidence>
<dbReference type="InterPro" id="IPR029045">
    <property type="entry name" value="ClpP/crotonase-like_dom_sf"/>
</dbReference>
<organism evidence="13 14">
    <name type="scientific">Caenorhabditis angaria</name>
    <dbReference type="NCBI Taxonomy" id="860376"/>
    <lineage>
        <taxon>Eukaryota</taxon>
        <taxon>Metazoa</taxon>
        <taxon>Ecdysozoa</taxon>
        <taxon>Nematoda</taxon>
        <taxon>Chromadorea</taxon>
        <taxon>Rhabditida</taxon>
        <taxon>Rhabditina</taxon>
        <taxon>Rhabditomorpha</taxon>
        <taxon>Rhabditoidea</taxon>
        <taxon>Rhabditidae</taxon>
        <taxon>Peloderinae</taxon>
        <taxon>Caenorhabditis</taxon>
    </lineage>
</organism>
<gene>
    <name evidence="13" type="ORF">CAMP_LOCUS4544</name>
</gene>
<dbReference type="GO" id="GO:0051750">
    <property type="term" value="F:delta(3,5)-delta(2,4)-dienoyl-CoA isomerase activity"/>
    <property type="evidence" value="ECO:0007669"/>
    <property type="project" value="TreeGrafter"/>
</dbReference>
<keyword evidence="14" id="KW-1185">Reference proteome</keyword>
<dbReference type="PANTHER" id="PTHR43149">
    <property type="entry name" value="ENOYL-COA HYDRATASE"/>
    <property type="match status" value="1"/>
</dbReference>
<protein>
    <recommendedName>
        <fullName evidence="12">Delta(3,5)-Delta(2,4)-dienoyl-CoA isomerase, mitochondrial</fullName>
    </recommendedName>
</protein>
<keyword evidence="7" id="KW-0576">Peroxisome</keyword>
<evidence type="ECO:0000256" key="7">
    <source>
        <dbReference type="ARBA" id="ARBA00023140"/>
    </source>
</evidence>
<comment type="catalytic activity">
    <reaction evidence="9">
        <text>(3E,5Z)-octadienoyl-CoA = (2E,4E)-octadienoyl-CoA</text>
        <dbReference type="Rhea" id="RHEA:45244"/>
        <dbReference type="ChEBI" id="CHEBI:62243"/>
        <dbReference type="ChEBI" id="CHEBI:85108"/>
    </reaction>
</comment>
<comment type="caution">
    <text evidence="13">The sequence shown here is derived from an EMBL/GenBank/DDBJ whole genome shotgun (WGS) entry which is preliminary data.</text>
</comment>
<dbReference type="GO" id="GO:0005739">
    <property type="term" value="C:mitochondrion"/>
    <property type="evidence" value="ECO:0007669"/>
    <property type="project" value="TreeGrafter"/>
</dbReference>
<dbReference type="InterPro" id="IPR045002">
    <property type="entry name" value="Ech1-like"/>
</dbReference>
<dbReference type="Proteomes" id="UP001152747">
    <property type="component" value="Unassembled WGS sequence"/>
</dbReference>
<dbReference type="Gene3D" id="3.90.226.10">
    <property type="entry name" value="2-enoyl-CoA Hydratase, Chain A, domain 1"/>
    <property type="match status" value="1"/>
</dbReference>
<comment type="pathway">
    <text evidence="2">Lipid metabolism; fatty acid beta-oxidation.</text>
</comment>
<evidence type="ECO:0000256" key="9">
    <source>
        <dbReference type="ARBA" id="ARBA00051408"/>
    </source>
</evidence>
<evidence type="ECO:0000256" key="2">
    <source>
        <dbReference type="ARBA" id="ARBA00005005"/>
    </source>
</evidence>
<keyword evidence="4" id="KW-0276">Fatty acid metabolism</keyword>
<proteinExistence type="inferred from homology"/>
<dbReference type="FunFam" id="1.10.12.10:FF:000004">
    <property type="entry name" value="Delta3,5-delta2,4-dienoyl-CoA isomerase"/>
    <property type="match status" value="1"/>
</dbReference>
<evidence type="ECO:0000313" key="13">
    <source>
        <dbReference type="EMBL" id="CAI5441907.1"/>
    </source>
</evidence>
<reference evidence="13" key="1">
    <citation type="submission" date="2022-11" db="EMBL/GenBank/DDBJ databases">
        <authorList>
            <person name="Kikuchi T."/>
        </authorList>
    </citation>
    <scope>NUCLEOTIDE SEQUENCE</scope>
    <source>
        <strain evidence="13">PS1010</strain>
    </source>
</reference>
<accession>A0A9P1MW58</accession>
<dbReference type="FunFam" id="3.90.226.10:FF:000024">
    <property type="entry name" value="Delta3,5-delta2,4-dienoyl-CoA isomerase"/>
    <property type="match status" value="1"/>
</dbReference>
<comment type="function">
    <text evidence="11">Isomerization of 3-trans,5-cis-dienoyl-CoA to 2-trans,4-trans-dienoyl-CoA.</text>
</comment>
<dbReference type="PANTHER" id="PTHR43149:SF2">
    <property type="entry name" value="DELTA(3,5)-DELTA(2,4)-DIENOYL-COA ISOMERASE, MITOCHONDRIAL"/>
    <property type="match status" value="1"/>
</dbReference>
<keyword evidence="6" id="KW-0443">Lipid metabolism</keyword>
<name>A0A9P1MW58_9PELO</name>
<sequence length="294" mass="32132">MILSRFGSRLGLRAFSSGTSSDVISVVQENEHVAHIKLNRPNKLNTFTLDMWTSLKSELERLGDDPKCRAIVLSGEGKVFCAGIDLAGGMGEIIKVIQNDDIEIGRKARLLRRFIGHVQDCFTAVEKCPKPVIAAVHSHCIGAGIDLITACDIRFASQCSNFSIKEVDVGLAADVGTLNRIQKVVGNDSWTREIAMTARDFGVDEALKFGLISRIYPSKKETVAGAVSLAKTIAEKSPIAVQGTKINLNYSRDHTIDESLEYIKTWNMSQLLSTDLINSATAVMSKQKATFEDV</sequence>
<keyword evidence="5" id="KW-0007">Acetylation</keyword>